<dbReference type="SUPFAM" id="SSF54695">
    <property type="entry name" value="POZ domain"/>
    <property type="match status" value="1"/>
</dbReference>
<dbReference type="AlphaFoldDB" id="A0A9P4NZH7"/>
<organism evidence="3 4">
    <name type="scientific">Tothia fuscella</name>
    <dbReference type="NCBI Taxonomy" id="1048955"/>
    <lineage>
        <taxon>Eukaryota</taxon>
        <taxon>Fungi</taxon>
        <taxon>Dikarya</taxon>
        <taxon>Ascomycota</taxon>
        <taxon>Pezizomycotina</taxon>
        <taxon>Dothideomycetes</taxon>
        <taxon>Pleosporomycetidae</taxon>
        <taxon>Venturiales</taxon>
        <taxon>Cylindrosympodiaceae</taxon>
        <taxon>Tothia</taxon>
    </lineage>
</organism>
<keyword evidence="2" id="KW-0472">Membrane</keyword>
<feature type="region of interest" description="Disordered" evidence="1">
    <location>
        <begin position="290"/>
        <end position="398"/>
    </location>
</feature>
<accession>A0A9P4NZH7</accession>
<reference evidence="3" key="1">
    <citation type="journal article" date="2020" name="Stud. Mycol.">
        <title>101 Dothideomycetes genomes: a test case for predicting lifestyles and emergence of pathogens.</title>
        <authorList>
            <person name="Haridas S."/>
            <person name="Albert R."/>
            <person name="Binder M."/>
            <person name="Bloem J."/>
            <person name="Labutti K."/>
            <person name="Salamov A."/>
            <person name="Andreopoulos B."/>
            <person name="Baker S."/>
            <person name="Barry K."/>
            <person name="Bills G."/>
            <person name="Bluhm B."/>
            <person name="Cannon C."/>
            <person name="Castanera R."/>
            <person name="Culley D."/>
            <person name="Daum C."/>
            <person name="Ezra D."/>
            <person name="Gonzalez J."/>
            <person name="Henrissat B."/>
            <person name="Kuo A."/>
            <person name="Liang C."/>
            <person name="Lipzen A."/>
            <person name="Lutzoni F."/>
            <person name="Magnuson J."/>
            <person name="Mondo S."/>
            <person name="Nolan M."/>
            <person name="Ohm R."/>
            <person name="Pangilinan J."/>
            <person name="Park H.-J."/>
            <person name="Ramirez L."/>
            <person name="Alfaro M."/>
            <person name="Sun H."/>
            <person name="Tritt A."/>
            <person name="Yoshinaga Y."/>
            <person name="Zwiers L.-H."/>
            <person name="Turgeon B."/>
            <person name="Goodwin S."/>
            <person name="Spatafora J."/>
            <person name="Crous P."/>
            <person name="Grigoriev I."/>
        </authorList>
    </citation>
    <scope>NUCLEOTIDE SEQUENCE</scope>
    <source>
        <strain evidence="3">CBS 130266</strain>
    </source>
</reference>
<evidence type="ECO:0000256" key="1">
    <source>
        <dbReference type="SAM" id="MobiDB-lite"/>
    </source>
</evidence>
<dbReference type="Gene3D" id="3.30.710.10">
    <property type="entry name" value="Potassium Channel Kv1.1, Chain A"/>
    <property type="match status" value="1"/>
</dbReference>
<feature type="region of interest" description="Disordered" evidence="1">
    <location>
        <begin position="163"/>
        <end position="218"/>
    </location>
</feature>
<evidence type="ECO:0000313" key="3">
    <source>
        <dbReference type="EMBL" id="KAF2434103.1"/>
    </source>
</evidence>
<keyword evidence="2" id="KW-1133">Transmembrane helix</keyword>
<protein>
    <recommendedName>
        <fullName evidence="5">BTB domain-containing protein</fullName>
    </recommendedName>
</protein>
<dbReference type="EMBL" id="MU007018">
    <property type="protein sequence ID" value="KAF2434103.1"/>
    <property type="molecule type" value="Genomic_DNA"/>
</dbReference>
<proteinExistence type="predicted"/>
<name>A0A9P4NZH7_9PEZI</name>
<feature type="transmembrane region" description="Helical" evidence="2">
    <location>
        <begin position="411"/>
        <end position="437"/>
    </location>
</feature>
<dbReference type="Proteomes" id="UP000800235">
    <property type="component" value="Unassembled WGS sequence"/>
</dbReference>
<dbReference type="CDD" id="cd18186">
    <property type="entry name" value="BTB_POZ_ZBTB_KLHL-like"/>
    <property type="match status" value="1"/>
</dbReference>
<dbReference type="InterPro" id="IPR011333">
    <property type="entry name" value="SKP1/BTB/POZ_sf"/>
</dbReference>
<evidence type="ECO:0000313" key="4">
    <source>
        <dbReference type="Proteomes" id="UP000800235"/>
    </source>
</evidence>
<comment type="caution">
    <text evidence="3">The sequence shown here is derived from an EMBL/GenBank/DDBJ whole genome shotgun (WGS) entry which is preliminary data.</text>
</comment>
<feature type="compositionally biased region" description="Low complexity" evidence="1">
    <location>
        <begin position="385"/>
        <end position="395"/>
    </location>
</feature>
<feature type="compositionally biased region" description="Polar residues" evidence="1">
    <location>
        <begin position="293"/>
        <end position="307"/>
    </location>
</feature>
<sequence>MSTTTTTTMTTIMNPFTKAPRSYTNFPSMQRVTMAMYRKGRRPNVKIKNDDWIWCVHKDVLAAKSEYFAQIHRSNSWVGAVNMLEYIYTGSYTPFGDTEAEMIKEFDAMLALGTKYEIPGFIELVQAERSAYLGPVRSVMEEDSRFESAVASVPFDKAGKQTILSTGEQPDEVKTSAHGSRPTAPKTLVSTPETSKAGNDAKYLSPHGNLKNRKTSTHRRISRSQQDFEHDFSAPTDKLAGLEDIPEEVGTVEATLPTSVVTILLNGLPLTSETSSPVSDVIDAARPKFVPATGSSTNQNTESSLAETLNDDDTSANKIDPVSNKVTGLKDEGEYEDDEPDGTDVACGQGETGVEDGGQSQGSSENQKDAETPPGDMLDSEEDITSSSDESGVSEQSEEYVMFSGHEEGGILWFMWSVFWSGLWISLWLGLLGWMLWTN</sequence>
<feature type="compositionally biased region" description="Polar residues" evidence="1">
    <location>
        <begin position="188"/>
        <end position="197"/>
    </location>
</feature>
<evidence type="ECO:0008006" key="5">
    <source>
        <dbReference type="Google" id="ProtNLM"/>
    </source>
</evidence>
<feature type="compositionally biased region" description="Acidic residues" evidence="1">
    <location>
        <begin position="333"/>
        <end position="342"/>
    </location>
</feature>
<gene>
    <name evidence="3" type="ORF">EJ08DRAFT_657781</name>
</gene>
<evidence type="ECO:0000256" key="2">
    <source>
        <dbReference type="SAM" id="Phobius"/>
    </source>
</evidence>
<keyword evidence="2" id="KW-0812">Transmembrane</keyword>
<keyword evidence="4" id="KW-1185">Reference proteome</keyword>